<evidence type="ECO:0000256" key="6">
    <source>
        <dbReference type="ARBA" id="ARBA00023046"/>
    </source>
</evidence>
<evidence type="ECO:0000256" key="3">
    <source>
        <dbReference type="ARBA" id="ARBA00022518"/>
    </source>
</evidence>
<evidence type="ECO:0000256" key="2">
    <source>
        <dbReference type="ARBA" id="ARBA00004311"/>
    </source>
</evidence>
<dbReference type="RefSeq" id="YP_009143358.1">
    <property type="nucleotide sequence ID" value="NC_027213.1"/>
</dbReference>
<dbReference type="GeneID" id="24528079"/>
<evidence type="ECO:0000256" key="4">
    <source>
        <dbReference type="ARBA" id="ARBA00022844"/>
    </source>
</evidence>
<evidence type="ECO:0000313" key="12">
    <source>
        <dbReference type="Proteomes" id="UP000101745"/>
    </source>
</evidence>
<evidence type="ECO:0000256" key="1">
    <source>
        <dbReference type="ARBA" id="ARBA00004182"/>
    </source>
</evidence>
<proteinExistence type="inferred from homology"/>
<evidence type="ECO:0000256" key="8">
    <source>
        <dbReference type="ARBA" id="ARBA00034745"/>
    </source>
</evidence>
<keyword evidence="4" id="KW-0946">Virion</keyword>
<sequence length="637" mass="73981">MLRRIQTLLQTANDYETIEILRNYLRLYMILARNEEGRGIIIYNDNMDSVISMLDITKLEAIGLTHCTKLKSPPTAPMYRLFMDEIDHESHYSPKTSDYPLIDILKKRSHEQGDIALALERYGIDNTDSISEINEWLSSKGLACYRFVKFNEYRNQKHYKKFSRYTIVDSMVIGHIGHHYIWIKNLETYVRPEIDVLPFDVKCISNDELWSRIPPSFDQVNNIKTFTVSVYGAITDKGPIPYMISTYPGNTFVNFNSVKDLILDFLDWIKDVISNVRTIILVGYMSNLFDLPLLTAYWPNNCEWKIYNNTLISSDGDRVIWIDAYKFSCGLSLQDYCFHWGSKYDSRPFDLIKKSDAKRNIKSLVKESIASLKSLFEAFETQSVALEVLMSPCKMVSFPRIEDMFFTSVINRVTENTQLRMYYPTSYMSSLFIESSISLEYITVNNQESSKYHIKSILDIISSKKYPAGRPKYVKNGTKGKLYIALCKVTVPSDDSIPIIYHDDDNTTTFDTVLTSVDIETAIRGGYSIVELGAIQWDENLPEIKDCLLDSIKMIYELNAHTTNRLLEQLIENVNFTDFSIISLFYTFAISYCRAFIYSIIETMDNTYISQYNYKELYISNSYKDINEYISKKMIKL</sequence>
<dbReference type="PIRSF" id="PIRSF015793">
    <property type="entry name" value="VAC_EEV"/>
    <property type="match status" value="1"/>
</dbReference>
<dbReference type="GO" id="GO:0043657">
    <property type="term" value="C:host cell"/>
    <property type="evidence" value="ECO:0007669"/>
    <property type="project" value="GOC"/>
</dbReference>
<evidence type="ECO:0000313" key="11">
    <source>
        <dbReference type="EMBL" id="AKJ93679.1"/>
    </source>
</evidence>
<dbReference type="OrthoDB" id="5986at10239"/>
<dbReference type="GO" id="GO:0039701">
    <property type="term" value="P:microtubule-dependent intracellular transport of viral material towards cell periphery"/>
    <property type="evidence" value="ECO:0007669"/>
    <property type="project" value="UniProtKB-KW"/>
</dbReference>
<keyword evidence="10" id="KW-1188">Viral release from host cell</keyword>
<keyword evidence="5" id="KW-0843">Virulence</keyword>
<dbReference type="InterPro" id="IPR005005">
    <property type="entry name" value="Poxvirus_F12L"/>
</dbReference>
<dbReference type="EMBL" id="KP143769">
    <property type="protein sequence ID" value="AKJ93679.1"/>
    <property type="molecule type" value="Genomic_DNA"/>
</dbReference>
<dbReference type="SUPFAM" id="SSF53098">
    <property type="entry name" value="Ribonuclease H-like"/>
    <property type="match status" value="1"/>
</dbReference>
<keyword evidence="7" id="KW-0472">Membrane</keyword>
<evidence type="ECO:0000256" key="9">
    <source>
        <dbReference type="ARBA" id="ARBA00034828"/>
    </source>
</evidence>
<dbReference type="KEGG" id="vg:24528079"/>
<comment type="similarity">
    <text evidence="8">Belongs to the orthopoxvirus OPG056 family.</text>
</comment>
<dbReference type="Proteomes" id="UP000101745">
    <property type="component" value="Segment"/>
</dbReference>
<keyword evidence="10" id="KW-0945">Host-virus interaction</keyword>
<keyword evidence="10" id="KW-1189">Microtubular outwards viral transport</keyword>
<organism evidence="11 12">
    <name type="scientific">Raccoon poxvirus</name>
    <name type="common">RCN</name>
    <dbReference type="NCBI Taxonomy" id="10256"/>
    <lineage>
        <taxon>Viruses</taxon>
        <taxon>Varidnaviria</taxon>
        <taxon>Bamfordvirae</taxon>
        <taxon>Nucleocytoviricota</taxon>
        <taxon>Pokkesviricetes</taxon>
        <taxon>Chitovirales</taxon>
        <taxon>Poxviridae</taxon>
        <taxon>Chordopoxvirinae</taxon>
        <taxon>Orthopoxvirus</taxon>
        <taxon>Orthopoxvirus raccoonpox</taxon>
    </lineage>
</organism>
<evidence type="ECO:0000256" key="5">
    <source>
        <dbReference type="ARBA" id="ARBA00023026"/>
    </source>
</evidence>
<comment type="subcellular location">
    <subcellularLocation>
        <location evidence="2">Host endosome</location>
    </subcellularLocation>
    <subcellularLocation>
        <location evidence="1">Virion membrane</location>
    </subcellularLocation>
</comment>
<protein>
    <recommendedName>
        <fullName evidence="9">Protein OPG056</fullName>
    </recommendedName>
</protein>
<dbReference type="InterPro" id="IPR012337">
    <property type="entry name" value="RNaseH-like_sf"/>
</dbReference>
<dbReference type="Pfam" id="PF03337">
    <property type="entry name" value="Pox_F12L"/>
    <property type="match status" value="1"/>
</dbReference>
<keyword evidence="12" id="KW-1185">Reference proteome</keyword>
<organismHost>
    <name type="scientific">Procyon lotor</name>
    <name type="common">Raccoon</name>
    <dbReference type="NCBI Taxonomy" id="9654"/>
</organismHost>
<keyword evidence="6" id="KW-1039">Host endosome</keyword>
<keyword evidence="3" id="KW-0244">Early protein</keyword>
<name>A0A0G3FZY6_RACVI</name>
<reference evidence="11 12" key="1">
    <citation type="journal article" date="2015" name="J. Gen. Virol.">
        <title>Genome sequence and comparative virulence of raccoonpox virus: the first North American poxvirus sequence.</title>
        <authorList>
            <person name="Fleischauer C."/>
            <person name="Upton C."/>
            <person name="Victoria J."/>
            <person name="Jones G.J."/>
            <person name="Roper R.L."/>
        </authorList>
    </citation>
    <scope>NUCLEOTIDE SEQUENCE [LARGE SCALE GENOMIC DNA]</scope>
    <source>
        <strain evidence="11 12">Herman</strain>
    </source>
</reference>
<accession>A0A0G3FZY6</accession>
<dbReference type="GO" id="GO:0055036">
    <property type="term" value="C:virion membrane"/>
    <property type="evidence" value="ECO:0007669"/>
    <property type="project" value="UniProtKB-SubCell"/>
</dbReference>
<evidence type="ECO:0000256" key="10">
    <source>
        <dbReference type="ARBA" id="ARBA00034928"/>
    </source>
</evidence>
<evidence type="ECO:0000256" key="7">
    <source>
        <dbReference type="ARBA" id="ARBA00023136"/>
    </source>
</evidence>
<gene>
    <name evidence="11" type="ORF">RCNV-Herman-045</name>
</gene>
<dbReference type="GO" id="GO:0044174">
    <property type="term" value="C:host cell endosome"/>
    <property type="evidence" value="ECO:0007669"/>
    <property type="project" value="UniProtKB-SubCell"/>
</dbReference>